<evidence type="ECO:0000259" key="6">
    <source>
        <dbReference type="Pfam" id="PF10566"/>
    </source>
</evidence>
<dbReference type="GO" id="GO:0016798">
    <property type="term" value="F:hydrolase activity, acting on glycosyl bonds"/>
    <property type="evidence" value="ECO:0007669"/>
    <property type="project" value="UniProtKB-KW"/>
</dbReference>
<keyword evidence="4" id="KW-0106">Calcium</keyword>
<dbReference type="InterPro" id="IPR013785">
    <property type="entry name" value="Aldolase_TIM"/>
</dbReference>
<sequence length="677" mass="76040">MPRMPALSRCPKPTNCTCRNHRKRGSLPTENYLPVRYDMTMRLFLPPFLILFLLAKITFAQKNYTLSSPDGNIAVNISSDKTLGYSVRLKQKEIIAFSPIGMEMDNENLGNGDIPDKTSNQKTARYNALTLSFGKRYDVVFRLYNEGFAYRFITHLKDSVKVINETATFNINPKAAAILQETDNYTTWEGVYTKSDAVETITNGKRGTTPALFAYPEGTKVIVAESDLFDYPGMYIKKEKAGFVGEWAQLPSLAVPGSWGNFVSVVKQRFPFIAKTTGERSYPWRIAIIATDDKQLLTNHLVTELATPSKIKDTKWIKPGKAAWEWWHDALLPGAPIPSGMDNRNTALYNYYVDFAAKYKLEYLMVDAGWSNNYDLTKINPKNDIKSVIANAKSKNVGVFLWCVATTLLKDLDKNLDFVQSLGAAGLKVDFIDRDDQEAIKWFEIIAKAAAKRKLMINFHGCSKPTGLEKTYPNIVNYEAVRGAESDKWDYTINPDLHLLTPFIRMLAGPFDYTPGAMRNKTKETFKPVDPGLPSGQGTRCHELAMYVIYHQPLAMLSDSPSAYMKEDTIMRYLSAVPTVYDEEKALSAKLGEEVVMAKRKGKTWYVGGMGNWNEHQVNVDFSFLPSGQFQAEIYSDAPNANTDATAYSYKIITVDQKTVLPVNMAKGGGFAIIIHL</sequence>
<evidence type="ECO:0000256" key="2">
    <source>
        <dbReference type="ARBA" id="ARBA00011245"/>
    </source>
</evidence>
<dbReference type="InterPro" id="IPR014718">
    <property type="entry name" value="GH-type_carb-bd"/>
</dbReference>
<dbReference type="Gene3D" id="2.60.40.1180">
    <property type="entry name" value="Golgi alpha-mannosidase II"/>
    <property type="match status" value="1"/>
</dbReference>
<evidence type="ECO:0000259" key="8">
    <source>
        <dbReference type="Pfam" id="PF14509"/>
    </source>
</evidence>
<name>A0A366KNM4_9SPHI</name>
<dbReference type="Gene3D" id="2.70.98.10">
    <property type="match status" value="1"/>
</dbReference>
<dbReference type="PANTHER" id="PTHR35803">
    <property type="entry name" value="GLUCAN 1,4-ALPHA-GLUCOSIDASE SUSB-RELATED"/>
    <property type="match status" value="1"/>
</dbReference>
<reference evidence="9 10" key="1">
    <citation type="submission" date="2018-07" db="EMBL/GenBank/DDBJ databases">
        <title>A draft genome of a endophytic bacteria, a new species of Pedobacter.</title>
        <authorList>
            <person name="Zhang Z.D."/>
            <person name="Chen Z.J."/>
        </authorList>
    </citation>
    <scope>NUCLEOTIDE SEQUENCE [LARGE SCALE GENOMIC DNA]</scope>
    <source>
        <strain evidence="9 10">RS10</strain>
    </source>
</reference>
<dbReference type="SUPFAM" id="SSF51445">
    <property type="entry name" value="(Trans)glycosidases"/>
    <property type="match status" value="1"/>
</dbReference>
<feature type="domain" description="Glycosyl-hydrolase 97 N-terminal" evidence="7">
    <location>
        <begin position="66"/>
        <end position="308"/>
    </location>
</feature>
<dbReference type="InterPro" id="IPR013780">
    <property type="entry name" value="Glyco_hydro_b"/>
</dbReference>
<organism evidence="9 10">
    <name type="scientific">Pedobacter miscanthi</name>
    <dbReference type="NCBI Taxonomy" id="2259170"/>
    <lineage>
        <taxon>Bacteria</taxon>
        <taxon>Pseudomonadati</taxon>
        <taxon>Bacteroidota</taxon>
        <taxon>Sphingobacteriia</taxon>
        <taxon>Sphingobacteriales</taxon>
        <taxon>Sphingobacteriaceae</taxon>
        <taxon>Pedobacter</taxon>
    </lineage>
</organism>
<comment type="cofactor">
    <cofactor evidence="1">
        <name>Ca(2+)</name>
        <dbReference type="ChEBI" id="CHEBI:29108"/>
    </cofactor>
</comment>
<accession>A0A366KNM4</accession>
<dbReference type="InterPro" id="IPR052720">
    <property type="entry name" value="Glycosyl_hydrolase_97"/>
</dbReference>
<dbReference type="Pfam" id="PF10566">
    <property type="entry name" value="Glyco_hydro_97"/>
    <property type="match status" value="1"/>
</dbReference>
<gene>
    <name evidence="9" type="ORF">DRW42_25140</name>
</gene>
<dbReference type="InterPro" id="IPR017853">
    <property type="entry name" value="GH"/>
</dbReference>
<proteinExistence type="predicted"/>
<dbReference type="InterPro" id="IPR029486">
    <property type="entry name" value="GH97_N"/>
</dbReference>
<dbReference type="Proteomes" id="UP000252081">
    <property type="component" value="Unassembled WGS sequence"/>
</dbReference>
<dbReference type="PANTHER" id="PTHR35803:SF2">
    <property type="entry name" value="RETAINING ALPHA-GALACTOSIDASE"/>
    <property type="match status" value="1"/>
</dbReference>
<comment type="caution">
    <text evidence="9">The sequence shown here is derived from an EMBL/GenBank/DDBJ whole genome shotgun (WGS) entry which is preliminary data.</text>
</comment>
<keyword evidence="5" id="KW-0326">Glycosidase</keyword>
<keyword evidence="10" id="KW-1185">Reference proteome</keyword>
<protein>
    <submittedName>
        <fullName evidence="9">Glycoside hydrolase family 97 protein</fullName>
    </submittedName>
</protein>
<evidence type="ECO:0000256" key="3">
    <source>
        <dbReference type="ARBA" id="ARBA00022801"/>
    </source>
</evidence>
<dbReference type="GO" id="GO:0030246">
    <property type="term" value="F:carbohydrate binding"/>
    <property type="evidence" value="ECO:0007669"/>
    <property type="project" value="InterPro"/>
</dbReference>
<evidence type="ECO:0000256" key="1">
    <source>
        <dbReference type="ARBA" id="ARBA00001913"/>
    </source>
</evidence>
<dbReference type="InterPro" id="IPR019563">
    <property type="entry name" value="GH97_catalytic"/>
</dbReference>
<evidence type="ECO:0000259" key="7">
    <source>
        <dbReference type="Pfam" id="PF14508"/>
    </source>
</evidence>
<dbReference type="Pfam" id="PF14508">
    <property type="entry name" value="GH97_N"/>
    <property type="match status" value="1"/>
</dbReference>
<feature type="domain" description="Glycosyl-hydrolase 97 catalytic" evidence="6">
    <location>
        <begin position="326"/>
        <end position="481"/>
    </location>
</feature>
<evidence type="ECO:0000313" key="9">
    <source>
        <dbReference type="EMBL" id="RBQ02724.1"/>
    </source>
</evidence>
<dbReference type="Gene3D" id="3.20.20.70">
    <property type="entry name" value="Aldolase class I"/>
    <property type="match status" value="1"/>
</dbReference>
<dbReference type="InterPro" id="IPR029483">
    <property type="entry name" value="GH97_C"/>
</dbReference>
<evidence type="ECO:0000256" key="5">
    <source>
        <dbReference type="ARBA" id="ARBA00023295"/>
    </source>
</evidence>
<feature type="domain" description="Glycosyl-hydrolase 97 C-terminal oligomerisation" evidence="8">
    <location>
        <begin position="581"/>
        <end position="675"/>
    </location>
</feature>
<dbReference type="EMBL" id="QNQU01000031">
    <property type="protein sequence ID" value="RBQ02724.1"/>
    <property type="molecule type" value="Genomic_DNA"/>
</dbReference>
<evidence type="ECO:0000313" key="10">
    <source>
        <dbReference type="Proteomes" id="UP000252081"/>
    </source>
</evidence>
<dbReference type="AlphaFoldDB" id="A0A366KNM4"/>
<keyword evidence="3 9" id="KW-0378">Hydrolase</keyword>
<evidence type="ECO:0000256" key="4">
    <source>
        <dbReference type="ARBA" id="ARBA00022837"/>
    </source>
</evidence>
<dbReference type="Pfam" id="PF14509">
    <property type="entry name" value="GH97_C"/>
    <property type="match status" value="1"/>
</dbReference>
<comment type="subunit">
    <text evidence="2">Monomer.</text>
</comment>